<dbReference type="InterPro" id="IPR001841">
    <property type="entry name" value="Znf_RING"/>
</dbReference>
<dbReference type="Gene3D" id="3.40.50.300">
    <property type="entry name" value="P-loop containing nucleotide triphosphate hydrolases"/>
    <property type="match status" value="1"/>
</dbReference>
<evidence type="ECO:0000259" key="13">
    <source>
        <dbReference type="PROSITE" id="PS50089"/>
    </source>
</evidence>
<reference evidence="16" key="1">
    <citation type="submission" date="2020-11" db="EMBL/GenBank/DDBJ databases">
        <title>Chlorella ohadii genome sequencing and assembly.</title>
        <authorList>
            <person name="Murik O."/>
            <person name="Treves H."/>
            <person name="Kedem I."/>
            <person name="Shotland Y."/>
            <person name="Kaplan A."/>
        </authorList>
    </citation>
    <scope>NUCLEOTIDE SEQUENCE</scope>
    <source>
        <strain evidence="16">1</strain>
    </source>
</reference>
<dbReference type="Gene3D" id="3.40.50.10810">
    <property type="entry name" value="Tandem AAA-ATPase domain"/>
    <property type="match status" value="2"/>
</dbReference>
<protein>
    <submittedName>
        <fullName evidence="16">Uncharacterized protein</fullName>
    </submittedName>
</protein>
<dbReference type="GO" id="GO:0003676">
    <property type="term" value="F:nucleic acid binding"/>
    <property type="evidence" value="ECO:0007669"/>
    <property type="project" value="InterPro"/>
</dbReference>
<dbReference type="Pfam" id="PF08797">
    <property type="entry name" value="HIRAN"/>
    <property type="match status" value="1"/>
</dbReference>
<dbReference type="GO" id="GO:0005634">
    <property type="term" value="C:nucleus"/>
    <property type="evidence" value="ECO:0007669"/>
    <property type="project" value="UniProtKB-SubCell"/>
</dbReference>
<keyword evidence="5 11" id="KW-0863">Zinc-finger</keyword>
<evidence type="ECO:0000313" key="17">
    <source>
        <dbReference type="Proteomes" id="UP001205105"/>
    </source>
</evidence>
<feature type="compositionally biased region" description="Basic residues" evidence="12">
    <location>
        <begin position="288"/>
        <end position="297"/>
    </location>
</feature>
<feature type="domain" description="Helicase C-terminal" evidence="15">
    <location>
        <begin position="734"/>
        <end position="902"/>
    </location>
</feature>
<feature type="compositionally biased region" description="Low complexity" evidence="12">
    <location>
        <begin position="259"/>
        <end position="277"/>
    </location>
</feature>
<evidence type="ECO:0000256" key="5">
    <source>
        <dbReference type="ARBA" id="ARBA00022771"/>
    </source>
</evidence>
<dbReference type="SMART" id="SM00910">
    <property type="entry name" value="HIRAN"/>
    <property type="match status" value="1"/>
</dbReference>
<evidence type="ECO:0000256" key="11">
    <source>
        <dbReference type="PROSITE-ProRule" id="PRU00175"/>
    </source>
</evidence>
<dbReference type="InterPro" id="IPR027417">
    <property type="entry name" value="P-loop_NTPase"/>
</dbReference>
<dbReference type="InterPro" id="IPR049730">
    <property type="entry name" value="SNF2/RAD54-like_C"/>
</dbReference>
<feature type="region of interest" description="Disordered" evidence="12">
    <location>
        <begin position="700"/>
        <end position="720"/>
    </location>
</feature>
<dbReference type="InterPro" id="IPR013083">
    <property type="entry name" value="Znf_RING/FYVE/PHD"/>
</dbReference>
<dbReference type="Pfam" id="PF00097">
    <property type="entry name" value="zf-C3HC4"/>
    <property type="match status" value="1"/>
</dbReference>
<dbReference type="SUPFAM" id="SSF52540">
    <property type="entry name" value="P-loop containing nucleoside triphosphate hydrolases"/>
    <property type="match status" value="2"/>
</dbReference>
<dbReference type="SMART" id="SM00490">
    <property type="entry name" value="HELICc"/>
    <property type="match status" value="1"/>
</dbReference>
<evidence type="ECO:0000256" key="12">
    <source>
        <dbReference type="SAM" id="MobiDB-lite"/>
    </source>
</evidence>
<dbReference type="SMART" id="SM00487">
    <property type="entry name" value="DEXDc"/>
    <property type="match status" value="1"/>
</dbReference>
<dbReference type="GO" id="GO:0008270">
    <property type="term" value="F:zinc ion binding"/>
    <property type="evidence" value="ECO:0007669"/>
    <property type="project" value="UniProtKB-KW"/>
</dbReference>
<dbReference type="PANTHER" id="PTHR45626">
    <property type="entry name" value="TRANSCRIPTION TERMINATION FACTOR 2-RELATED"/>
    <property type="match status" value="1"/>
</dbReference>
<dbReference type="PROSITE" id="PS51192">
    <property type="entry name" value="HELICASE_ATP_BIND_1"/>
    <property type="match status" value="1"/>
</dbReference>
<dbReference type="GO" id="GO:0005524">
    <property type="term" value="F:ATP binding"/>
    <property type="evidence" value="ECO:0007669"/>
    <property type="project" value="UniProtKB-KW"/>
</dbReference>
<keyword evidence="7" id="KW-0347">Helicase</keyword>
<evidence type="ECO:0000259" key="14">
    <source>
        <dbReference type="PROSITE" id="PS51192"/>
    </source>
</evidence>
<feature type="region of interest" description="Disordered" evidence="12">
    <location>
        <begin position="258"/>
        <end position="343"/>
    </location>
</feature>
<dbReference type="PANTHER" id="PTHR45626:SF17">
    <property type="entry name" value="HELICASE-LIKE TRANSCRIPTION FACTOR"/>
    <property type="match status" value="1"/>
</dbReference>
<dbReference type="InterPro" id="IPR014905">
    <property type="entry name" value="HIRAN"/>
</dbReference>
<feature type="domain" description="RING-type" evidence="13">
    <location>
        <begin position="650"/>
        <end position="689"/>
    </location>
</feature>
<comment type="similarity">
    <text evidence="2">Belongs to the SNF2/RAD54 helicase family. RAD16 subfamily.</text>
</comment>
<dbReference type="Pfam" id="PF00271">
    <property type="entry name" value="Helicase_C"/>
    <property type="match status" value="1"/>
</dbReference>
<evidence type="ECO:0000256" key="2">
    <source>
        <dbReference type="ARBA" id="ARBA00008438"/>
    </source>
</evidence>
<dbReference type="GO" id="GO:0016818">
    <property type="term" value="F:hydrolase activity, acting on acid anhydrides, in phosphorus-containing anhydrides"/>
    <property type="evidence" value="ECO:0007669"/>
    <property type="project" value="InterPro"/>
</dbReference>
<dbReference type="CDD" id="cd18793">
    <property type="entry name" value="SF2_C_SNF"/>
    <property type="match status" value="1"/>
</dbReference>
<dbReference type="PROSITE" id="PS00518">
    <property type="entry name" value="ZF_RING_1"/>
    <property type="match status" value="1"/>
</dbReference>
<dbReference type="Gene3D" id="3.30.70.2330">
    <property type="match status" value="1"/>
</dbReference>
<keyword evidence="10" id="KW-0539">Nucleus</keyword>
<comment type="caution">
    <text evidence="16">The sequence shown here is derived from an EMBL/GenBank/DDBJ whole genome shotgun (WGS) entry which is preliminary data.</text>
</comment>
<comment type="subcellular location">
    <subcellularLocation>
        <location evidence="1">Nucleus</location>
    </subcellularLocation>
</comment>
<feature type="compositionally biased region" description="Low complexity" evidence="12">
    <location>
        <begin position="303"/>
        <end position="314"/>
    </location>
</feature>
<dbReference type="Pfam" id="PF00176">
    <property type="entry name" value="SNF2-rel_dom"/>
    <property type="match status" value="1"/>
</dbReference>
<dbReference type="Proteomes" id="UP001205105">
    <property type="component" value="Unassembled WGS sequence"/>
</dbReference>
<name>A0AAD5H6H0_9CHLO</name>
<dbReference type="InterPro" id="IPR000330">
    <property type="entry name" value="SNF2_N"/>
</dbReference>
<dbReference type="Gene3D" id="3.30.40.10">
    <property type="entry name" value="Zinc/RING finger domain, C3HC4 (zinc finger)"/>
    <property type="match status" value="1"/>
</dbReference>
<accession>A0AAD5H6H0</accession>
<dbReference type="InterPro" id="IPR001650">
    <property type="entry name" value="Helicase_C-like"/>
</dbReference>
<keyword evidence="4" id="KW-0547">Nucleotide-binding</keyword>
<evidence type="ECO:0000256" key="9">
    <source>
        <dbReference type="ARBA" id="ARBA00022840"/>
    </source>
</evidence>
<dbReference type="GO" id="GO:0008094">
    <property type="term" value="F:ATP-dependent activity, acting on DNA"/>
    <property type="evidence" value="ECO:0007669"/>
    <property type="project" value="TreeGrafter"/>
</dbReference>
<evidence type="ECO:0000256" key="6">
    <source>
        <dbReference type="ARBA" id="ARBA00022801"/>
    </source>
</evidence>
<keyword evidence="17" id="KW-1185">Reference proteome</keyword>
<evidence type="ECO:0000256" key="7">
    <source>
        <dbReference type="ARBA" id="ARBA00022806"/>
    </source>
</evidence>
<keyword evidence="8" id="KW-0862">Zinc</keyword>
<evidence type="ECO:0000256" key="3">
    <source>
        <dbReference type="ARBA" id="ARBA00022723"/>
    </source>
</evidence>
<evidence type="ECO:0000313" key="16">
    <source>
        <dbReference type="EMBL" id="KAI7841955.1"/>
    </source>
</evidence>
<sequence length="937" mass="101279">MRASRRSEEEEEELVMYGYLQDSIVGVQYYEGEVNNNEMVELVREPDNQYDNWAIRVDNVRGQKVGHLPRVLVCHLAPLVDQGSLHLEGLVPRGAHNIYKIPIHIYCFGTADNRQRVVDRLRRAGKIGIVPAMLLFGHDFQELVAGSGPRPRLNADPEVLTPLYPHQQEALAFMCQRENSNGLPPFWEPRLAKEGGPLSYVSSLTNFIAQQRPAPLRGGILADDMGLGKTLEIISLICTNRPGVTQLNYFTADDANQPSGSGAAGAAAEGQQAAAAEGSEDGGEERRPNKRQRKGKAKVGEQAAGTSAAAAAAGGSKGGKLQQEAAERAAAEEPPPSLPAAGGPRGTLIVCPLSVVSNWQMQIEEHTAGNLSVCVYHGPDRDKRVSVLSQYDVVLTTYNTLAAEASAKNGVCRVDWLRVVLDEAHIIKNPKTQMAKAAHALKAQRRWAVTGTPVQNSLQDLHGMCRFLHVDTLEERSLFVRCIERPIKNREPLGLKRLQARGAAEQRWQQSPPWLPVQRSAARHAPSCQELSKPLYSPTPCDQVLMATIAMRRTKDTQVHLDGEARAKYERWQAAGRAVIEQHLRDGTLLQQYTAVLEILLRLRQICCHPDLAPGEDPSFLAQQDAPPQLTPEVAAQLVQLLRAGLDDECPVCLNEMAEPCITLCKHIFCRRCISMVISRDKPSCPLCRGPVAERDLVLLPPEEPDPTQDASPSGTASTSSAAATAGAACRSAKVAALIERLKQDAAAAAAAAAAGAHTRPVKSVVFSQFTSFLDIVEPALAAAGFATARLDGKTPAKRRGELLRNFASGAASAPTVLLVSLKAGGVGLNLVAASRVHLLDPWWNPSVEEQAMDRVHRLGQQQDVHVYRYSVEDSIEERMLALQEQKRDLMKASEAGGGELMKARGAGGGELMKASEAGGGELMKASEAGGGGWGSC</sequence>
<dbReference type="PROSITE" id="PS50089">
    <property type="entry name" value="ZF_RING_2"/>
    <property type="match status" value="1"/>
</dbReference>
<dbReference type="PROSITE" id="PS51194">
    <property type="entry name" value="HELICASE_CTER"/>
    <property type="match status" value="1"/>
</dbReference>
<dbReference type="GO" id="GO:0004386">
    <property type="term" value="F:helicase activity"/>
    <property type="evidence" value="ECO:0007669"/>
    <property type="project" value="UniProtKB-KW"/>
</dbReference>
<keyword evidence="9" id="KW-0067">ATP-binding</keyword>
<feature type="domain" description="Helicase ATP-binding" evidence="14">
    <location>
        <begin position="287"/>
        <end position="471"/>
    </location>
</feature>
<organism evidence="16 17">
    <name type="scientific">Chlorella ohadii</name>
    <dbReference type="NCBI Taxonomy" id="2649997"/>
    <lineage>
        <taxon>Eukaryota</taxon>
        <taxon>Viridiplantae</taxon>
        <taxon>Chlorophyta</taxon>
        <taxon>core chlorophytes</taxon>
        <taxon>Trebouxiophyceae</taxon>
        <taxon>Chlorellales</taxon>
        <taxon>Chlorellaceae</taxon>
        <taxon>Chlorella clade</taxon>
        <taxon>Chlorella</taxon>
    </lineage>
</organism>
<dbReference type="EMBL" id="JADXDR010000058">
    <property type="protein sequence ID" value="KAI7841955.1"/>
    <property type="molecule type" value="Genomic_DNA"/>
</dbReference>
<keyword evidence="3" id="KW-0479">Metal-binding</keyword>
<keyword evidence="6" id="KW-0378">Hydrolase</keyword>
<dbReference type="InterPro" id="IPR018957">
    <property type="entry name" value="Znf_C3HC4_RING-type"/>
</dbReference>
<feature type="compositionally biased region" description="Low complexity" evidence="12">
    <location>
        <begin position="711"/>
        <end position="720"/>
    </location>
</feature>
<dbReference type="SMART" id="SM00184">
    <property type="entry name" value="RING"/>
    <property type="match status" value="1"/>
</dbReference>
<evidence type="ECO:0000256" key="1">
    <source>
        <dbReference type="ARBA" id="ARBA00004123"/>
    </source>
</evidence>
<evidence type="ECO:0000256" key="4">
    <source>
        <dbReference type="ARBA" id="ARBA00022741"/>
    </source>
</evidence>
<dbReference type="InterPro" id="IPR038718">
    <property type="entry name" value="SNF2-like_sf"/>
</dbReference>
<dbReference type="InterPro" id="IPR017907">
    <property type="entry name" value="Znf_RING_CS"/>
</dbReference>
<gene>
    <name evidence="16" type="ORF">COHA_004482</name>
</gene>
<dbReference type="SUPFAM" id="SSF57850">
    <property type="entry name" value="RING/U-box"/>
    <property type="match status" value="1"/>
</dbReference>
<evidence type="ECO:0000256" key="8">
    <source>
        <dbReference type="ARBA" id="ARBA00022833"/>
    </source>
</evidence>
<dbReference type="InterPro" id="IPR014001">
    <property type="entry name" value="Helicase_ATP-bd"/>
</dbReference>
<dbReference type="InterPro" id="IPR050628">
    <property type="entry name" value="SNF2_RAD54_helicase_TF"/>
</dbReference>
<proteinExistence type="inferred from homology"/>
<evidence type="ECO:0000256" key="10">
    <source>
        <dbReference type="ARBA" id="ARBA00023242"/>
    </source>
</evidence>
<evidence type="ECO:0000259" key="15">
    <source>
        <dbReference type="PROSITE" id="PS51194"/>
    </source>
</evidence>
<dbReference type="GO" id="GO:0006281">
    <property type="term" value="P:DNA repair"/>
    <property type="evidence" value="ECO:0007669"/>
    <property type="project" value="TreeGrafter"/>
</dbReference>
<dbReference type="AlphaFoldDB" id="A0AAD5H6H0"/>